<dbReference type="GO" id="GO:0005886">
    <property type="term" value="C:plasma membrane"/>
    <property type="evidence" value="ECO:0007669"/>
    <property type="project" value="UniProtKB-ARBA"/>
</dbReference>
<dbReference type="Pfam" id="PF01145">
    <property type="entry name" value="Band_7"/>
    <property type="match status" value="1"/>
</dbReference>
<keyword evidence="3" id="KW-0496">Mitochondrion</keyword>
<dbReference type="OrthoDB" id="434619at2759"/>
<dbReference type="PANTHER" id="PTHR43327:SF10">
    <property type="entry name" value="STOMATIN-LIKE PROTEIN 2, MITOCHONDRIAL"/>
    <property type="match status" value="1"/>
</dbReference>
<dbReference type="InterPro" id="IPR032435">
    <property type="entry name" value="STML2-like_C"/>
</dbReference>
<comment type="subcellular location">
    <subcellularLocation>
        <location evidence="1">Mitochondrion</location>
    </subcellularLocation>
</comment>
<dbReference type="CDD" id="cd08829">
    <property type="entry name" value="SPFH_paraslipin"/>
    <property type="match status" value="1"/>
</dbReference>
<name>A0A6P6S0S5_9EIME</name>
<dbReference type="SUPFAM" id="SSF117892">
    <property type="entry name" value="Band 7/SPFH domain"/>
    <property type="match status" value="1"/>
</dbReference>
<dbReference type="Pfam" id="PF16200">
    <property type="entry name" value="Band_7_C"/>
    <property type="match status" value="1"/>
</dbReference>
<dbReference type="InterPro" id="IPR001107">
    <property type="entry name" value="Band_7"/>
</dbReference>
<dbReference type="GeneID" id="34620658"/>
<proteinExistence type="inferred from homology"/>
<keyword evidence="5" id="KW-1185">Reference proteome</keyword>
<gene>
    <name evidence="6" type="primary">LOC34620658</name>
</gene>
<evidence type="ECO:0000256" key="2">
    <source>
        <dbReference type="ARBA" id="ARBA00008164"/>
    </source>
</evidence>
<evidence type="ECO:0000313" key="5">
    <source>
        <dbReference type="Proteomes" id="UP000515125"/>
    </source>
</evidence>
<dbReference type="PANTHER" id="PTHR43327">
    <property type="entry name" value="STOMATIN-LIKE PROTEIN 2, MITOCHONDRIAL"/>
    <property type="match status" value="1"/>
</dbReference>
<dbReference type="InterPro" id="IPR050710">
    <property type="entry name" value="Band7/mec-2_domain"/>
</dbReference>
<organism evidence="5 6">
    <name type="scientific">Cyclospora cayetanensis</name>
    <dbReference type="NCBI Taxonomy" id="88456"/>
    <lineage>
        <taxon>Eukaryota</taxon>
        <taxon>Sar</taxon>
        <taxon>Alveolata</taxon>
        <taxon>Apicomplexa</taxon>
        <taxon>Conoidasida</taxon>
        <taxon>Coccidia</taxon>
        <taxon>Eucoccidiorida</taxon>
        <taxon>Eimeriorina</taxon>
        <taxon>Eimeriidae</taxon>
        <taxon>Cyclospora</taxon>
    </lineage>
</organism>
<dbReference type="GO" id="GO:0098552">
    <property type="term" value="C:side of membrane"/>
    <property type="evidence" value="ECO:0007669"/>
    <property type="project" value="UniProtKB-ARBA"/>
</dbReference>
<evidence type="ECO:0000256" key="1">
    <source>
        <dbReference type="ARBA" id="ARBA00004173"/>
    </source>
</evidence>
<protein>
    <submittedName>
        <fullName evidence="6">Stomatin-like protein 2, mitochondrial</fullName>
    </submittedName>
</protein>
<dbReference type="Gene3D" id="3.30.479.30">
    <property type="entry name" value="Band 7 domain"/>
    <property type="match status" value="1"/>
</dbReference>
<dbReference type="SMART" id="SM00244">
    <property type="entry name" value="PHB"/>
    <property type="match status" value="1"/>
</dbReference>
<dbReference type="FunFam" id="3.30.479.30:FF:000004">
    <property type="entry name" value="Putative membrane protease family, stomatin"/>
    <property type="match status" value="1"/>
</dbReference>
<dbReference type="Proteomes" id="UP000515125">
    <property type="component" value="Unplaced"/>
</dbReference>
<evidence type="ECO:0000256" key="3">
    <source>
        <dbReference type="ARBA" id="ARBA00023128"/>
    </source>
</evidence>
<dbReference type="GO" id="GO:0005739">
    <property type="term" value="C:mitochondrion"/>
    <property type="evidence" value="ECO:0007669"/>
    <property type="project" value="UniProtKB-SubCell"/>
</dbReference>
<evidence type="ECO:0000259" key="4">
    <source>
        <dbReference type="SMART" id="SM00244"/>
    </source>
</evidence>
<feature type="domain" description="Band 7" evidence="4">
    <location>
        <begin position="1"/>
        <end position="150"/>
    </location>
</feature>
<dbReference type="RefSeq" id="XP_026193222.1">
    <property type="nucleotide sequence ID" value="XM_026337437.1"/>
</dbReference>
<sequence>MAYVIERFGRFHRVLPSGLHLLVPVVDRVAYAHSLKEETLIIPNQTAITRDNVTLQIDGVLYVRVEDAYKASYGVENPIFAVTQLAQTTMRSELGKLTLDNTFLERDALNKAIVEAINSAAKPWGVTCLRYEIRDILLPANIRSAMERQAEAERLKRAEVLRSEGERERLVNLALGQKEATILDAEGHAEAVRQRAAAAAESVRRIAETTGIPGGMQALSLQLAENYVSAFGRLAESSNTLIIPADAANTAHMLGQALGVFKAVDKSVAQAPPAVPVAPSPPAATLYSDSFPCKSGGAYLNKNSATDSDACPWRVAALYKGRSLS</sequence>
<evidence type="ECO:0000313" key="6">
    <source>
        <dbReference type="RefSeq" id="XP_026193222.1"/>
    </source>
</evidence>
<dbReference type="AlphaFoldDB" id="A0A6P6S0S5"/>
<dbReference type="InterPro" id="IPR036013">
    <property type="entry name" value="Band_7/SPFH_dom_sf"/>
</dbReference>
<dbReference type="GO" id="GO:0007005">
    <property type="term" value="P:mitochondrion organization"/>
    <property type="evidence" value="ECO:0007669"/>
    <property type="project" value="TreeGrafter"/>
</dbReference>
<comment type="similarity">
    <text evidence="2">Belongs to the band 7/mec-2 family.</text>
</comment>
<dbReference type="InterPro" id="IPR001972">
    <property type="entry name" value="Stomatin_HflK_fam"/>
</dbReference>
<reference evidence="6" key="1">
    <citation type="submission" date="2025-08" db="UniProtKB">
        <authorList>
            <consortium name="RefSeq"/>
        </authorList>
    </citation>
    <scope>IDENTIFICATION</scope>
</reference>
<dbReference type="PRINTS" id="PR00721">
    <property type="entry name" value="STOMATIN"/>
</dbReference>
<accession>A0A6P6S0S5</accession>